<evidence type="ECO:0000256" key="4">
    <source>
        <dbReference type="SAM" id="Coils"/>
    </source>
</evidence>
<dbReference type="PANTHER" id="PTHR43343:SF3">
    <property type="entry name" value="PROTEASE DO-LIKE 8, CHLOROPLASTIC"/>
    <property type="match status" value="1"/>
</dbReference>
<name>A0A1G5CUA8_9BACT</name>
<evidence type="ECO:0000256" key="1">
    <source>
        <dbReference type="ARBA" id="ARBA00010541"/>
    </source>
</evidence>
<dbReference type="InterPro" id="IPR051201">
    <property type="entry name" value="Chloro_Bact_Ser_Proteases"/>
</dbReference>
<evidence type="ECO:0000256" key="5">
    <source>
        <dbReference type="SAM" id="Phobius"/>
    </source>
</evidence>
<keyword evidence="3" id="KW-0378">Hydrolase</keyword>
<dbReference type="PRINTS" id="PR00834">
    <property type="entry name" value="PROTEASES2C"/>
</dbReference>
<keyword evidence="4" id="KW-0175">Coiled coil</keyword>
<dbReference type="EMBL" id="FMUX01000003">
    <property type="protein sequence ID" value="SCY05838.1"/>
    <property type="molecule type" value="Genomic_DNA"/>
</dbReference>
<protein>
    <submittedName>
        <fullName evidence="6">Trypsin-like peptidase domain-containing protein</fullName>
    </submittedName>
</protein>
<dbReference type="PANTHER" id="PTHR43343">
    <property type="entry name" value="PEPTIDASE S12"/>
    <property type="match status" value="1"/>
</dbReference>
<dbReference type="OrthoDB" id="9758917at2"/>
<evidence type="ECO:0000256" key="2">
    <source>
        <dbReference type="ARBA" id="ARBA00022670"/>
    </source>
</evidence>
<evidence type="ECO:0000313" key="6">
    <source>
        <dbReference type="EMBL" id="SCY05838.1"/>
    </source>
</evidence>
<proteinExistence type="inferred from homology"/>
<evidence type="ECO:0000313" key="7">
    <source>
        <dbReference type="Proteomes" id="UP000198870"/>
    </source>
</evidence>
<dbReference type="InterPro" id="IPR043504">
    <property type="entry name" value="Peptidase_S1_PA_chymotrypsin"/>
</dbReference>
<dbReference type="InterPro" id="IPR001940">
    <property type="entry name" value="Peptidase_S1C"/>
</dbReference>
<dbReference type="GO" id="GO:0004252">
    <property type="term" value="F:serine-type endopeptidase activity"/>
    <property type="evidence" value="ECO:0007669"/>
    <property type="project" value="InterPro"/>
</dbReference>
<keyword evidence="5" id="KW-0812">Transmembrane</keyword>
<feature type="coiled-coil region" evidence="4">
    <location>
        <begin position="197"/>
        <end position="224"/>
    </location>
</feature>
<keyword evidence="5" id="KW-1133">Transmembrane helix</keyword>
<dbReference type="RefSeq" id="WP_139163877.1">
    <property type="nucleotide sequence ID" value="NZ_FMUX01000003.1"/>
</dbReference>
<accession>A0A1G5CUA8</accession>
<keyword evidence="7" id="KW-1185">Reference proteome</keyword>
<dbReference type="InterPro" id="IPR009003">
    <property type="entry name" value="Peptidase_S1_PA"/>
</dbReference>
<feature type="transmembrane region" description="Helical" evidence="5">
    <location>
        <begin position="56"/>
        <end position="77"/>
    </location>
</feature>
<dbReference type="STRING" id="419481.SAMN05216233_103208"/>
<dbReference type="Gene3D" id="2.40.10.10">
    <property type="entry name" value="Trypsin-like serine proteases"/>
    <property type="match status" value="1"/>
</dbReference>
<dbReference type="Gene3D" id="2.40.10.120">
    <property type="match status" value="1"/>
</dbReference>
<keyword evidence="2" id="KW-0645">Protease</keyword>
<gene>
    <name evidence="6" type="ORF">SAMN05216233_103208</name>
</gene>
<dbReference type="Pfam" id="PF13365">
    <property type="entry name" value="Trypsin_2"/>
    <property type="match status" value="1"/>
</dbReference>
<keyword evidence="5" id="KW-0472">Membrane</keyword>
<dbReference type="SUPFAM" id="SSF50494">
    <property type="entry name" value="Trypsin-like serine proteases"/>
    <property type="match status" value="1"/>
</dbReference>
<organism evidence="6 7">
    <name type="scientific">Desulfoluna spongiiphila</name>
    <dbReference type="NCBI Taxonomy" id="419481"/>
    <lineage>
        <taxon>Bacteria</taxon>
        <taxon>Pseudomonadati</taxon>
        <taxon>Thermodesulfobacteriota</taxon>
        <taxon>Desulfobacteria</taxon>
        <taxon>Desulfobacterales</taxon>
        <taxon>Desulfolunaceae</taxon>
        <taxon>Desulfoluna</taxon>
    </lineage>
</organism>
<dbReference type="Proteomes" id="UP000198870">
    <property type="component" value="Unassembled WGS sequence"/>
</dbReference>
<sequence>MKCPKCNHEQSSESECEACGIVFEKYRIMQERLKDPIHSVSDRAPVRLPVIPLPRWARVTVSIGLVWVFIAGAMHLATRSSTPKPGASPQPQAATGITRQLYEFMQPGNPIEESQLATVFIETPWGSGSGFFIDADCRIITNKHVLTISEEDIQGLRQEMLLLDYVISRKQRSIEDAEGTAPFVADPKLSMEIDDYIQKEQEDSASLAQQYAELKSRIAAIEENRDNPSYTVILYDDSTYTATEVTFSDTHDLALLRLDQKECPCLKKGQSDALKIGQSVFTIGNPLGLSHTVTSGIVSGKRSHDDHAYIQTDAPINPGNSGGPLIDETGRVVGINTMVLSDSEGIGFAIPIEAALDEFGELKN</sequence>
<evidence type="ECO:0000256" key="3">
    <source>
        <dbReference type="ARBA" id="ARBA00022801"/>
    </source>
</evidence>
<dbReference type="AlphaFoldDB" id="A0A1G5CUA8"/>
<dbReference type="GO" id="GO:0006508">
    <property type="term" value="P:proteolysis"/>
    <property type="evidence" value="ECO:0007669"/>
    <property type="project" value="UniProtKB-KW"/>
</dbReference>
<comment type="similarity">
    <text evidence="1">Belongs to the peptidase S1C family.</text>
</comment>
<reference evidence="6 7" key="1">
    <citation type="submission" date="2016-10" db="EMBL/GenBank/DDBJ databases">
        <authorList>
            <person name="de Groot N.N."/>
        </authorList>
    </citation>
    <scope>NUCLEOTIDE SEQUENCE [LARGE SCALE GENOMIC DNA]</scope>
    <source>
        <strain evidence="6 7">AA1</strain>
    </source>
</reference>